<reference evidence="3 4" key="1">
    <citation type="submission" date="2020-08" db="EMBL/GenBank/DDBJ databases">
        <title>Genomic Encyclopedia of Type Strains, Phase IV (KMG-IV): sequencing the most valuable type-strain genomes for metagenomic binning, comparative biology and taxonomic classification.</title>
        <authorList>
            <person name="Goeker M."/>
        </authorList>
    </citation>
    <scope>NUCLEOTIDE SEQUENCE [LARGE SCALE GENOMIC DNA]</scope>
    <source>
        <strain evidence="3 4">DSM 27203</strain>
    </source>
</reference>
<sequence length="523" mass="58103">MDRKAGSETAGDAFSPVEKVIIVGGGTSGWMCAAAIARIVPPSVSVTLVESEDIGTIGVGEATIPTLMEFNDFLGLKEDDVLRQSQGTFKLGIDFVDWLRKGESYFHPFGSYGRDTPEFAFHQLWLRLKVLSAKGQAPPDAAGTISDYNLCTIAALDDRFSPPQGGSDAILATMRHAYHIDSRLYSQVLRRYAEQKGVRRIEGMVISVEQDTEDGRIRSVTLRDDHVLEGDLFIDCSGFKSLLIEGAMESDFIDWSQYLPCDRALAVPTAGTGSPPPFTQATADAAGWRWRIPLQHRTGNGHVYSSAFMDRDTAHRNLIEGVEGEPLADCLPLRFRTGHRRAFWKKNCIAIGLAGGFIEPLESTSIHLAQMGVQRLVNLWPGRGLNVSEIAHYNRLMTADYERTRDFIVLHYNATERDDTAFWRYVRNMAIPDTLAAKLDMFRFSGRIVPSPEDLFTAHSWLAVMLGQGIEPKNYDALVDRVPADALIRNMRLLKNAIAKTAATLPSHQSYIDRHCSATAEHR</sequence>
<comment type="caution">
    <text evidence="3">The sequence shown here is derived from an EMBL/GenBank/DDBJ whole genome shotgun (WGS) entry which is preliminary data.</text>
</comment>
<dbReference type="PANTHER" id="PTHR43747:SF4">
    <property type="entry name" value="FLAVIN-DEPENDENT TRYPTOPHAN HALOGENASE"/>
    <property type="match status" value="1"/>
</dbReference>
<dbReference type="PIRSF" id="PIRSF011396">
    <property type="entry name" value="Trp_halogenase"/>
    <property type="match status" value="1"/>
</dbReference>
<feature type="binding site" evidence="2">
    <location>
        <position position="205"/>
    </location>
    <ligand>
        <name>FAD</name>
        <dbReference type="ChEBI" id="CHEBI:57692"/>
    </ligand>
</feature>
<feature type="active site" evidence="1">
    <location>
        <position position="90"/>
    </location>
</feature>
<evidence type="ECO:0000313" key="3">
    <source>
        <dbReference type="EMBL" id="MBB5717096.1"/>
    </source>
</evidence>
<dbReference type="Pfam" id="PF04820">
    <property type="entry name" value="Trp_halogenase"/>
    <property type="match status" value="1"/>
</dbReference>
<proteinExistence type="predicted"/>
<dbReference type="EMBL" id="JACIJI010000001">
    <property type="protein sequence ID" value="MBB5717096.1"/>
    <property type="molecule type" value="Genomic_DNA"/>
</dbReference>
<gene>
    <name evidence="3" type="ORF">FHR23_000003</name>
</gene>
<protein>
    <submittedName>
        <fullName evidence="3">Tryptophan halogenase</fullName>
        <ecNumber evidence="3">1.14.19.9</ecNumber>
    </submittedName>
</protein>
<organism evidence="3 4">
    <name type="scientific">Stakelama sediminis</name>
    <dbReference type="NCBI Taxonomy" id="463200"/>
    <lineage>
        <taxon>Bacteria</taxon>
        <taxon>Pseudomonadati</taxon>
        <taxon>Pseudomonadota</taxon>
        <taxon>Alphaproteobacteria</taxon>
        <taxon>Sphingomonadales</taxon>
        <taxon>Sphingomonadaceae</taxon>
        <taxon>Stakelama</taxon>
    </lineage>
</organism>
<dbReference type="GO" id="GO:0000166">
    <property type="term" value="F:nucleotide binding"/>
    <property type="evidence" value="ECO:0007669"/>
    <property type="project" value="UniProtKB-KW"/>
</dbReference>
<dbReference type="GO" id="GO:0004497">
    <property type="term" value="F:monooxygenase activity"/>
    <property type="evidence" value="ECO:0007669"/>
    <property type="project" value="InterPro"/>
</dbReference>
<keyword evidence="2" id="KW-0274">FAD</keyword>
<keyword evidence="3" id="KW-0560">Oxidoreductase</keyword>
<keyword evidence="4" id="KW-1185">Reference proteome</keyword>
<dbReference type="Proteomes" id="UP000554342">
    <property type="component" value="Unassembled WGS sequence"/>
</dbReference>
<keyword evidence="2" id="KW-0285">Flavoprotein</keyword>
<dbReference type="InterPro" id="IPR036188">
    <property type="entry name" value="FAD/NAD-bd_sf"/>
</dbReference>
<evidence type="ECO:0000256" key="1">
    <source>
        <dbReference type="PIRSR" id="PIRSR011396-1"/>
    </source>
</evidence>
<accession>A0A840YU17</accession>
<feature type="binding site" evidence="2">
    <location>
        <position position="366"/>
    </location>
    <ligand>
        <name>FAD</name>
        <dbReference type="ChEBI" id="CHEBI:57692"/>
    </ligand>
</feature>
<dbReference type="InterPro" id="IPR033856">
    <property type="entry name" value="Trp_halogen"/>
</dbReference>
<feature type="binding site" evidence="2">
    <location>
        <position position="90"/>
    </location>
    <ligand>
        <name>7-chloro-L-tryptophan</name>
        <dbReference type="ChEBI" id="CHEBI:58713"/>
    </ligand>
</feature>
<dbReference type="InterPro" id="IPR006905">
    <property type="entry name" value="Flavin_halogenase"/>
</dbReference>
<name>A0A840YU17_9SPHN</name>
<keyword evidence="2" id="KW-0547">Nucleotide-binding</keyword>
<dbReference type="SUPFAM" id="SSF51905">
    <property type="entry name" value="FAD/NAD(P)-binding domain"/>
    <property type="match status" value="1"/>
</dbReference>
<feature type="binding site" evidence="2">
    <location>
        <position position="353"/>
    </location>
    <ligand>
        <name>FAD</name>
        <dbReference type="ChEBI" id="CHEBI:57692"/>
    </ligand>
</feature>
<dbReference type="Gene3D" id="3.50.50.60">
    <property type="entry name" value="FAD/NAD(P)-binding domain"/>
    <property type="match status" value="1"/>
</dbReference>
<dbReference type="PANTHER" id="PTHR43747">
    <property type="entry name" value="FAD-BINDING PROTEIN"/>
    <property type="match status" value="1"/>
</dbReference>
<evidence type="ECO:0000313" key="4">
    <source>
        <dbReference type="Proteomes" id="UP000554342"/>
    </source>
</evidence>
<dbReference type="AlphaFoldDB" id="A0A840YU17"/>
<feature type="binding site" evidence="2">
    <location>
        <position position="362"/>
    </location>
    <ligand>
        <name>L-tryptophan</name>
        <dbReference type="ChEBI" id="CHEBI:57912"/>
    </ligand>
</feature>
<evidence type="ECO:0000256" key="2">
    <source>
        <dbReference type="PIRSR" id="PIRSR011396-2"/>
    </source>
</evidence>
<dbReference type="EC" id="1.14.19.9" evidence="3"/>
<dbReference type="InterPro" id="IPR050816">
    <property type="entry name" value="Flavin-dep_Halogenase_NPB"/>
</dbReference>